<name>A0A6G1FB26_9ORYZ</name>
<organism evidence="2 3">
    <name type="scientific">Oryza meyeriana var. granulata</name>
    <dbReference type="NCBI Taxonomy" id="110450"/>
    <lineage>
        <taxon>Eukaryota</taxon>
        <taxon>Viridiplantae</taxon>
        <taxon>Streptophyta</taxon>
        <taxon>Embryophyta</taxon>
        <taxon>Tracheophyta</taxon>
        <taxon>Spermatophyta</taxon>
        <taxon>Magnoliopsida</taxon>
        <taxon>Liliopsida</taxon>
        <taxon>Poales</taxon>
        <taxon>Poaceae</taxon>
        <taxon>BOP clade</taxon>
        <taxon>Oryzoideae</taxon>
        <taxon>Oryzeae</taxon>
        <taxon>Oryzinae</taxon>
        <taxon>Oryza</taxon>
        <taxon>Oryza meyeriana</taxon>
    </lineage>
</organism>
<dbReference type="Proteomes" id="UP000479710">
    <property type="component" value="Unassembled WGS sequence"/>
</dbReference>
<evidence type="ECO:0000256" key="1">
    <source>
        <dbReference type="SAM" id="MobiDB-lite"/>
    </source>
</evidence>
<gene>
    <name evidence="2" type="ORF">E2562_021041</name>
</gene>
<feature type="region of interest" description="Disordered" evidence="1">
    <location>
        <begin position="27"/>
        <end position="95"/>
    </location>
</feature>
<proteinExistence type="predicted"/>
<evidence type="ECO:0000313" key="2">
    <source>
        <dbReference type="EMBL" id="KAF0933982.1"/>
    </source>
</evidence>
<keyword evidence="3" id="KW-1185">Reference proteome</keyword>
<accession>A0A6G1FB26</accession>
<evidence type="ECO:0000313" key="3">
    <source>
        <dbReference type="Proteomes" id="UP000479710"/>
    </source>
</evidence>
<reference evidence="2 3" key="1">
    <citation type="submission" date="2019-11" db="EMBL/GenBank/DDBJ databases">
        <title>Whole genome sequence of Oryza granulata.</title>
        <authorList>
            <person name="Li W."/>
        </authorList>
    </citation>
    <scope>NUCLEOTIDE SEQUENCE [LARGE SCALE GENOMIC DNA]</scope>
    <source>
        <strain evidence="3">cv. Menghai</strain>
        <tissue evidence="2">Leaf</tissue>
    </source>
</reference>
<feature type="compositionally biased region" description="Basic residues" evidence="1">
    <location>
        <begin position="27"/>
        <end position="36"/>
    </location>
</feature>
<dbReference type="EMBL" id="SPHZ02000001">
    <property type="protein sequence ID" value="KAF0933982.1"/>
    <property type="molecule type" value="Genomic_DNA"/>
</dbReference>
<sequence length="95" mass="10873">MPWRRRPSPRRRRCRAKTMIFRSSRWRRVLRHRGRKDHGGGREDDDDLDWRSWRIPPSGPSSRGHVAVDVDAPEEETKKTEAAAGGSKSASSAVP</sequence>
<dbReference type="AlphaFoldDB" id="A0A6G1FB26"/>
<protein>
    <submittedName>
        <fullName evidence="2">Uncharacterized protein</fullName>
    </submittedName>
</protein>
<feature type="compositionally biased region" description="Low complexity" evidence="1">
    <location>
        <begin position="82"/>
        <end position="95"/>
    </location>
</feature>
<comment type="caution">
    <text evidence="2">The sequence shown here is derived from an EMBL/GenBank/DDBJ whole genome shotgun (WGS) entry which is preliminary data.</text>
</comment>